<keyword evidence="3 5" id="KW-0732">Signal</keyword>
<dbReference type="EMBL" id="JRNT01000005">
    <property type="protein sequence ID" value="KGF48187.1"/>
    <property type="molecule type" value="Genomic_DNA"/>
</dbReference>
<proteinExistence type="inferred from homology"/>
<evidence type="ECO:0000256" key="4">
    <source>
        <dbReference type="RuleBase" id="RU003744"/>
    </source>
</evidence>
<dbReference type="PROSITE" id="PS51257">
    <property type="entry name" value="PROKAR_LIPOPROTEIN"/>
    <property type="match status" value="1"/>
</dbReference>
<evidence type="ECO:0000313" key="9">
    <source>
        <dbReference type="Proteomes" id="UP000029628"/>
    </source>
</evidence>
<evidence type="ECO:0000256" key="1">
    <source>
        <dbReference type="ARBA" id="ARBA00004196"/>
    </source>
</evidence>
<dbReference type="SMART" id="SM00079">
    <property type="entry name" value="PBPe"/>
    <property type="match status" value="1"/>
</dbReference>
<dbReference type="AlphaFoldDB" id="A0A096BZL0"/>
<dbReference type="GO" id="GO:0016020">
    <property type="term" value="C:membrane"/>
    <property type="evidence" value="ECO:0007669"/>
    <property type="project" value="InterPro"/>
</dbReference>
<dbReference type="eggNOG" id="COG0834">
    <property type="taxonomic scope" value="Bacteria"/>
</dbReference>
<evidence type="ECO:0000259" key="6">
    <source>
        <dbReference type="SMART" id="SM00062"/>
    </source>
</evidence>
<evidence type="ECO:0000256" key="3">
    <source>
        <dbReference type="ARBA" id="ARBA00022729"/>
    </source>
</evidence>
<comment type="subcellular location">
    <subcellularLocation>
        <location evidence="1">Cell envelope</location>
    </subcellularLocation>
</comment>
<feature type="signal peptide" evidence="5">
    <location>
        <begin position="1"/>
        <end position="23"/>
    </location>
</feature>
<organism evidence="8 9">
    <name type="scientific">Veillonella montpellierensis DNF00314</name>
    <dbReference type="NCBI Taxonomy" id="1401067"/>
    <lineage>
        <taxon>Bacteria</taxon>
        <taxon>Bacillati</taxon>
        <taxon>Bacillota</taxon>
        <taxon>Negativicutes</taxon>
        <taxon>Veillonellales</taxon>
        <taxon>Veillonellaceae</taxon>
        <taxon>Veillonella</taxon>
    </lineage>
</organism>
<feature type="domain" description="Ionotropic glutamate receptor C-terminal" evidence="7">
    <location>
        <begin position="34"/>
        <end position="253"/>
    </location>
</feature>
<dbReference type="InterPro" id="IPR018313">
    <property type="entry name" value="SBP_3_CS"/>
</dbReference>
<dbReference type="PANTHER" id="PTHR35936">
    <property type="entry name" value="MEMBRANE-BOUND LYTIC MUREIN TRANSGLYCOSYLASE F"/>
    <property type="match status" value="1"/>
</dbReference>
<evidence type="ECO:0000256" key="5">
    <source>
        <dbReference type="SAM" id="SignalP"/>
    </source>
</evidence>
<gene>
    <name evidence="8" type="ORF">HMPREF0872_00900</name>
</gene>
<evidence type="ECO:0000256" key="2">
    <source>
        <dbReference type="ARBA" id="ARBA00010333"/>
    </source>
</evidence>
<reference evidence="8 9" key="1">
    <citation type="submission" date="2014-07" db="EMBL/GenBank/DDBJ databases">
        <authorList>
            <person name="McCorrison J."/>
            <person name="Sanka R."/>
            <person name="Torralba M."/>
            <person name="Gillis M."/>
            <person name="Haft D.H."/>
            <person name="Methe B."/>
            <person name="Sutton G."/>
            <person name="Nelson K.E."/>
        </authorList>
    </citation>
    <scope>NUCLEOTIDE SEQUENCE [LARGE SCALE GENOMIC DNA]</scope>
    <source>
        <strain evidence="8 9">DNF00314</strain>
    </source>
</reference>
<feature type="domain" description="Solute-binding protein family 3/N-terminal" evidence="6">
    <location>
        <begin position="34"/>
        <end position="254"/>
    </location>
</feature>
<accession>A0A096BZL0</accession>
<dbReference type="GO" id="GO:0030313">
    <property type="term" value="C:cell envelope"/>
    <property type="evidence" value="ECO:0007669"/>
    <property type="project" value="UniProtKB-SubCell"/>
</dbReference>
<dbReference type="InterPro" id="IPR001320">
    <property type="entry name" value="Iontro_rcpt_C"/>
</dbReference>
<dbReference type="PANTHER" id="PTHR35936:SF38">
    <property type="entry name" value="GLUTAMINE-BINDING PERIPLASMIC PROTEIN"/>
    <property type="match status" value="1"/>
</dbReference>
<sequence length="255" mass="28014">MSKTVKKLALVATVGILAVGLFAGCGNEESKEKVLTFGAETTFPPFEFSENDQYVGFDMDLTKALAEKMGYKYQFKSMGFDALVPALQSKDIDVIASGMNPTPEREKAINFSDSYYDDGGFSIITRKDNTDIKDFDSLANKRIVVQIGTVPVEMAHKIPGTTVKEVDGNSQMFMELQAGTVDAAILDTAVAKYYLAQGASKDLKLTGQPTDSPGIAMGVRKDDKELLQQINKALKELKEDGTYQKIYEKWFGPIK</sequence>
<dbReference type="GO" id="GO:0015276">
    <property type="term" value="F:ligand-gated monoatomic ion channel activity"/>
    <property type="evidence" value="ECO:0007669"/>
    <property type="project" value="InterPro"/>
</dbReference>
<keyword evidence="9" id="KW-1185">Reference proteome</keyword>
<dbReference type="Pfam" id="PF00497">
    <property type="entry name" value="SBP_bac_3"/>
    <property type="match status" value="1"/>
</dbReference>
<dbReference type="SUPFAM" id="SSF53850">
    <property type="entry name" value="Periplasmic binding protein-like II"/>
    <property type="match status" value="1"/>
</dbReference>
<dbReference type="CDD" id="cd13624">
    <property type="entry name" value="PBP2_Arg_Lys_His"/>
    <property type="match status" value="1"/>
</dbReference>
<dbReference type="InterPro" id="IPR001638">
    <property type="entry name" value="Solute-binding_3/MltF_N"/>
</dbReference>
<dbReference type="Gene3D" id="3.40.190.10">
    <property type="entry name" value="Periplasmic binding protein-like II"/>
    <property type="match status" value="2"/>
</dbReference>
<evidence type="ECO:0000259" key="7">
    <source>
        <dbReference type="SMART" id="SM00079"/>
    </source>
</evidence>
<protein>
    <submittedName>
        <fullName evidence="8">Amino acid ABC transporter substrate-binding protein</fullName>
    </submittedName>
</protein>
<dbReference type="SMART" id="SM00062">
    <property type="entry name" value="PBPb"/>
    <property type="match status" value="1"/>
</dbReference>
<comment type="similarity">
    <text evidence="2 4">Belongs to the bacterial solute-binding protein 3 family.</text>
</comment>
<dbReference type="PROSITE" id="PS01039">
    <property type="entry name" value="SBP_BACTERIAL_3"/>
    <property type="match status" value="1"/>
</dbReference>
<dbReference type="Proteomes" id="UP000029628">
    <property type="component" value="Unassembled WGS sequence"/>
</dbReference>
<evidence type="ECO:0000313" key="8">
    <source>
        <dbReference type="EMBL" id="KGF48187.1"/>
    </source>
</evidence>
<name>A0A096BZL0_9FIRM</name>
<feature type="chain" id="PRO_5038946267" evidence="5">
    <location>
        <begin position="24"/>
        <end position="255"/>
    </location>
</feature>
<comment type="caution">
    <text evidence="8">The sequence shown here is derived from an EMBL/GenBank/DDBJ whole genome shotgun (WGS) entry which is preliminary data.</text>
</comment>